<evidence type="ECO:0000256" key="1">
    <source>
        <dbReference type="SAM" id="Phobius"/>
    </source>
</evidence>
<keyword evidence="1" id="KW-0812">Transmembrane</keyword>
<protein>
    <submittedName>
        <fullName evidence="3">Uncharacterized protein</fullName>
    </submittedName>
</protein>
<keyword evidence="1" id="KW-0472">Membrane</keyword>
<reference evidence="3 4" key="1">
    <citation type="journal article" date="2023" name="Nucleic Acids Res.">
        <title>The hologenome of Daphnia magna reveals possible DNA methylation and microbiome-mediated evolution of the host genome.</title>
        <authorList>
            <person name="Chaturvedi A."/>
            <person name="Li X."/>
            <person name="Dhandapani V."/>
            <person name="Marshall H."/>
            <person name="Kissane S."/>
            <person name="Cuenca-Cambronero M."/>
            <person name="Asole G."/>
            <person name="Calvet F."/>
            <person name="Ruiz-Romero M."/>
            <person name="Marangio P."/>
            <person name="Guigo R."/>
            <person name="Rago D."/>
            <person name="Mirbahai L."/>
            <person name="Eastwood N."/>
            <person name="Colbourne J.K."/>
            <person name="Zhou J."/>
            <person name="Mallon E."/>
            <person name="Orsini L."/>
        </authorList>
    </citation>
    <scope>NUCLEOTIDE SEQUENCE [LARGE SCALE GENOMIC DNA]</scope>
    <source>
        <strain evidence="3">LRV0_1</strain>
    </source>
</reference>
<gene>
    <name evidence="3" type="ORF">OUZ56_004826</name>
</gene>
<keyword evidence="1" id="KW-1133">Transmembrane helix</keyword>
<evidence type="ECO:0000313" key="4">
    <source>
        <dbReference type="Proteomes" id="UP001234178"/>
    </source>
</evidence>
<comment type="caution">
    <text evidence="3">The sequence shown here is derived from an EMBL/GenBank/DDBJ whole genome shotgun (WGS) entry which is preliminary data.</text>
</comment>
<keyword evidence="4" id="KW-1185">Reference proteome</keyword>
<feature type="chain" id="PRO_5046893694" evidence="2">
    <location>
        <begin position="25"/>
        <end position="130"/>
    </location>
</feature>
<keyword evidence="2" id="KW-0732">Signal</keyword>
<dbReference type="Proteomes" id="UP001234178">
    <property type="component" value="Unassembled WGS sequence"/>
</dbReference>
<dbReference type="EMBL" id="JAOYFB010000001">
    <property type="protein sequence ID" value="KAK4003040.1"/>
    <property type="molecule type" value="Genomic_DNA"/>
</dbReference>
<evidence type="ECO:0000313" key="3">
    <source>
        <dbReference type="EMBL" id="KAK4003040.1"/>
    </source>
</evidence>
<sequence length="130" mass="14357">MDKVSLACVSVFLVILLVAQNVELVTEVFYENGDDLAHSGSLLDKTYYQDYQDYEYQDEQVSSLSLTLKLLPLIVINIVLFLVLFLAAVTTTAANGKRKRSVLLDDNFGKDAPKGCSIFAFPSLLNLVAC</sequence>
<feature type="transmembrane region" description="Helical" evidence="1">
    <location>
        <begin position="70"/>
        <end position="94"/>
    </location>
</feature>
<feature type="signal peptide" evidence="2">
    <location>
        <begin position="1"/>
        <end position="24"/>
    </location>
</feature>
<proteinExistence type="predicted"/>
<accession>A0ABQ9YRB6</accession>
<evidence type="ECO:0000256" key="2">
    <source>
        <dbReference type="SAM" id="SignalP"/>
    </source>
</evidence>
<name>A0ABQ9YRB6_9CRUS</name>
<organism evidence="3 4">
    <name type="scientific">Daphnia magna</name>
    <dbReference type="NCBI Taxonomy" id="35525"/>
    <lineage>
        <taxon>Eukaryota</taxon>
        <taxon>Metazoa</taxon>
        <taxon>Ecdysozoa</taxon>
        <taxon>Arthropoda</taxon>
        <taxon>Crustacea</taxon>
        <taxon>Branchiopoda</taxon>
        <taxon>Diplostraca</taxon>
        <taxon>Cladocera</taxon>
        <taxon>Anomopoda</taxon>
        <taxon>Daphniidae</taxon>
        <taxon>Daphnia</taxon>
    </lineage>
</organism>